<evidence type="ECO:0000313" key="12">
    <source>
        <dbReference type="Proteomes" id="UP000281498"/>
    </source>
</evidence>
<evidence type="ECO:0000256" key="3">
    <source>
        <dbReference type="ARBA" id="ARBA00022475"/>
    </source>
</evidence>
<evidence type="ECO:0000256" key="6">
    <source>
        <dbReference type="ARBA" id="ARBA00022989"/>
    </source>
</evidence>
<keyword evidence="2" id="KW-0813">Transport</keyword>
<dbReference type="Pfam" id="PF04290">
    <property type="entry name" value="DctQ"/>
    <property type="match status" value="1"/>
</dbReference>
<feature type="domain" description="Tripartite ATP-independent periplasmic transporters DctQ component" evidence="10">
    <location>
        <begin position="22"/>
        <end position="149"/>
    </location>
</feature>
<evidence type="ECO:0000256" key="4">
    <source>
        <dbReference type="ARBA" id="ARBA00022519"/>
    </source>
</evidence>
<evidence type="ECO:0000313" key="11">
    <source>
        <dbReference type="EMBL" id="RKL68128.1"/>
    </source>
</evidence>
<dbReference type="GO" id="GO:0022857">
    <property type="term" value="F:transmembrane transporter activity"/>
    <property type="evidence" value="ECO:0007669"/>
    <property type="project" value="TreeGrafter"/>
</dbReference>
<keyword evidence="7 9" id="KW-0472">Membrane</keyword>
<feature type="transmembrane region" description="Helical" evidence="9">
    <location>
        <begin position="12"/>
        <end position="32"/>
    </location>
</feature>
<comment type="subcellular location">
    <subcellularLocation>
        <location evidence="1">Cell inner membrane</location>
        <topology evidence="1">Multi-pass membrane protein</topology>
    </subcellularLocation>
</comment>
<dbReference type="AlphaFoldDB" id="A0A3A9K9C8"/>
<dbReference type="InterPro" id="IPR055348">
    <property type="entry name" value="DctQ"/>
</dbReference>
<reference evidence="11 12" key="1">
    <citation type="submission" date="2017-10" db="EMBL/GenBank/DDBJ databases">
        <title>Bacillus sp. nov., a halophilic bacterium isolated from a Keqin Lake.</title>
        <authorList>
            <person name="Wang H."/>
        </authorList>
    </citation>
    <scope>NUCLEOTIDE SEQUENCE [LARGE SCALE GENOMIC DNA]</scope>
    <source>
        <strain evidence="11 12">KCTC 13187</strain>
    </source>
</reference>
<evidence type="ECO:0000256" key="7">
    <source>
        <dbReference type="ARBA" id="ARBA00023136"/>
    </source>
</evidence>
<dbReference type="OrthoDB" id="2086825at2"/>
<keyword evidence="12" id="KW-1185">Reference proteome</keyword>
<protein>
    <submittedName>
        <fullName evidence="11">C4-dicarboxylate ABC transporter permease</fullName>
    </submittedName>
</protein>
<dbReference type="GO" id="GO:0005886">
    <property type="term" value="C:plasma membrane"/>
    <property type="evidence" value="ECO:0007669"/>
    <property type="project" value="UniProtKB-SubCell"/>
</dbReference>
<sequence length="158" mass="18075">MRSTKLLDRTLEIATILCFTGLIIVVIIQIASRYLPQTFVWTEELSRFLFLYSVSFGAPLALKDKEFINVDLLLNYLPKRAREIYEGFIYLTIVLFSAVVAFWGYKFIGIGRGQSSATMAFDMSIIHACIFITMFFIGIYALLHTINYFKGHEKGSES</sequence>
<keyword evidence="4" id="KW-0997">Cell inner membrane</keyword>
<comment type="similarity">
    <text evidence="8">Belongs to the TRAP transporter small permease family.</text>
</comment>
<feature type="transmembrane region" description="Helical" evidence="9">
    <location>
        <begin position="125"/>
        <end position="143"/>
    </location>
</feature>
<evidence type="ECO:0000256" key="2">
    <source>
        <dbReference type="ARBA" id="ARBA00022448"/>
    </source>
</evidence>
<dbReference type="InterPro" id="IPR007387">
    <property type="entry name" value="TRAP_DctQ"/>
</dbReference>
<dbReference type="RefSeq" id="WP_110938468.1">
    <property type="nucleotide sequence ID" value="NZ_KZ614147.1"/>
</dbReference>
<proteinExistence type="inferred from homology"/>
<keyword evidence="5 9" id="KW-0812">Transmembrane</keyword>
<comment type="caution">
    <text evidence="11">The sequence shown here is derived from an EMBL/GenBank/DDBJ whole genome shotgun (WGS) entry which is preliminary data.</text>
</comment>
<dbReference type="PANTHER" id="PTHR35011:SF5">
    <property type="entry name" value="SIALIC ACID TRAP TRANSPORTER SMALL PERMEASE PROTEIN SIAQ"/>
    <property type="match status" value="1"/>
</dbReference>
<evidence type="ECO:0000256" key="8">
    <source>
        <dbReference type="ARBA" id="ARBA00038436"/>
    </source>
</evidence>
<gene>
    <name evidence="11" type="ORF">CR203_06480</name>
</gene>
<evidence type="ECO:0000256" key="5">
    <source>
        <dbReference type="ARBA" id="ARBA00022692"/>
    </source>
</evidence>
<dbReference type="PANTHER" id="PTHR35011">
    <property type="entry name" value="2,3-DIKETO-L-GULONATE TRAP TRANSPORTER SMALL PERMEASE PROTEIN YIAM"/>
    <property type="match status" value="1"/>
</dbReference>
<dbReference type="Proteomes" id="UP000281498">
    <property type="component" value="Unassembled WGS sequence"/>
</dbReference>
<keyword evidence="3" id="KW-1003">Cell membrane</keyword>
<keyword evidence="6 9" id="KW-1133">Transmembrane helix</keyword>
<accession>A0A3A9K9C8</accession>
<organism evidence="11 12">
    <name type="scientific">Salipaludibacillus neizhouensis</name>
    <dbReference type="NCBI Taxonomy" id="885475"/>
    <lineage>
        <taxon>Bacteria</taxon>
        <taxon>Bacillati</taxon>
        <taxon>Bacillota</taxon>
        <taxon>Bacilli</taxon>
        <taxon>Bacillales</taxon>
        <taxon>Bacillaceae</taxon>
    </lineage>
</organism>
<evidence type="ECO:0000259" key="10">
    <source>
        <dbReference type="Pfam" id="PF04290"/>
    </source>
</evidence>
<name>A0A3A9K9C8_9BACI</name>
<evidence type="ECO:0000256" key="1">
    <source>
        <dbReference type="ARBA" id="ARBA00004429"/>
    </source>
</evidence>
<feature type="transmembrane region" description="Helical" evidence="9">
    <location>
        <begin position="83"/>
        <end position="105"/>
    </location>
</feature>
<dbReference type="GO" id="GO:0015740">
    <property type="term" value="P:C4-dicarboxylate transport"/>
    <property type="evidence" value="ECO:0007669"/>
    <property type="project" value="TreeGrafter"/>
</dbReference>
<dbReference type="EMBL" id="PDOE01000002">
    <property type="protein sequence ID" value="RKL68128.1"/>
    <property type="molecule type" value="Genomic_DNA"/>
</dbReference>
<evidence type="ECO:0000256" key="9">
    <source>
        <dbReference type="SAM" id="Phobius"/>
    </source>
</evidence>
<feature type="transmembrane region" description="Helical" evidence="9">
    <location>
        <begin position="44"/>
        <end position="62"/>
    </location>
</feature>